<gene>
    <name evidence="1" type="ORF">PVIIG_05284</name>
</gene>
<dbReference type="EMBL" id="KQ234421">
    <property type="protein sequence ID" value="KMZ77314.1"/>
    <property type="molecule type" value="Genomic_DNA"/>
</dbReference>
<dbReference type="Proteomes" id="UP000053562">
    <property type="component" value="Unassembled WGS sequence"/>
</dbReference>
<protein>
    <submittedName>
        <fullName evidence="1">Uncharacterized protein</fullName>
    </submittedName>
</protein>
<name>A0A0J9S3I0_PLAVI</name>
<accession>A0A0J9S3I0</accession>
<sequence>MKLLLYSSVISITEEPNIIDKFYSALQTISENSRSDIKFCDIEKFKSNREQFKNLKYLYEFLFTYYDINGKISPHLNTNDQLYCNYIKENFRLYNDIKEKCPTVGICPYSKELGEIKKIFITQKHLSQIYRKCNYVQTPCKEDSDETNDIPCLKNKGSNSPSPIKDPEQDKVAKNIFDGLTYTIPTLATLTMLYKVNILFFY</sequence>
<organism evidence="1 2">
    <name type="scientific">Plasmodium vivax India VII</name>
    <dbReference type="NCBI Taxonomy" id="1077284"/>
    <lineage>
        <taxon>Eukaryota</taxon>
        <taxon>Sar</taxon>
        <taxon>Alveolata</taxon>
        <taxon>Apicomplexa</taxon>
        <taxon>Aconoidasida</taxon>
        <taxon>Haemosporida</taxon>
        <taxon>Plasmodiidae</taxon>
        <taxon>Plasmodium</taxon>
        <taxon>Plasmodium (Plasmodium)</taxon>
    </lineage>
</organism>
<evidence type="ECO:0000313" key="2">
    <source>
        <dbReference type="Proteomes" id="UP000053562"/>
    </source>
</evidence>
<dbReference type="AlphaFoldDB" id="A0A0J9S3I0"/>
<reference evidence="1 2" key="1">
    <citation type="submission" date="2011-08" db="EMBL/GenBank/DDBJ databases">
        <title>The Genome Sequence of Plasmodium vivax India VII.</title>
        <authorList>
            <consortium name="The Broad Institute Genome Sequencing Platform"/>
            <consortium name="The Broad Institute Genome Sequencing Center for Infectious Disease"/>
            <person name="Neafsey D."/>
            <person name="Carlton J."/>
            <person name="Barnwell J."/>
            <person name="Collins W."/>
            <person name="Escalante A."/>
            <person name="Mullikin J."/>
            <person name="Saul A."/>
            <person name="Guigo R."/>
            <person name="Camara F."/>
            <person name="Young S.K."/>
            <person name="Zeng Q."/>
            <person name="Gargeya S."/>
            <person name="Fitzgerald M."/>
            <person name="Haas B."/>
            <person name="Abouelleil A."/>
            <person name="Alvarado L."/>
            <person name="Arachchi H.M."/>
            <person name="Berlin A."/>
            <person name="Brown A."/>
            <person name="Chapman S.B."/>
            <person name="Chen Z."/>
            <person name="Dunbar C."/>
            <person name="Freedman E."/>
            <person name="Gearin G."/>
            <person name="Gellesch M."/>
            <person name="Goldberg J."/>
            <person name="Griggs A."/>
            <person name="Gujja S."/>
            <person name="Heiman D."/>
            <person name="Howarth C."/>
            <person name="Larson L."/>
            <person name="Lui A."/>
            <person name="MacDonald P.J.P."/>
            <person name="Montmayeur A."/>
            <person name="Murphy C."/>
            <person name="Neiman D."/>
            <person name="Pearson M."/>
            <person name="Priest M."/>
            <person name="Roberts A."/>
            <person name="Saif S."/>
            <person name="Shea T."/>
            <person name="Shenoy N."/>
            <person name="Sisk P."/>
            <person name="Stolte C."/>
            <person name="Sykes S."/>
            <person name="Wortman J."/>
            <person name="Nusbaum C."/>
            <person name="Birren B."/>
        </authorList>
    </citation>
    <scope>NUCLEOTIDE SEQUENCE [LARGE SCALE GENOMIC DNA]</scope>
    <source>
        <strain evidence="1 2">India VII</strain>
    </source>
</reference>
<proteinExistence type="predicted"/>
<evidence type="ECO:0000313" key="1">
    <source>
        <dbReference type="EMBL" id="KMZ77314.1"/>
    </source>
</evidence>